<proteinExistence type="predicted"/>
<feature type="compositionally biased region" description="Low complexity" evidence="9">
    <location>
        <begin position="52"/>
        <end position="63"/>
    </location>
</feature>
<keyword evidence="4" id="KW-0378">Hydrolase</keyword>
<dbReference type="NCBIfam" id="TIGR02251">
    <property type="entry name" value="HIF-SF_euk"/>
    <property type="match status" value="1"/>
</dbReference>
<dbReference type="GO" id="GO:0046872">
    <property type="term" value="F:metal ion binding"/>
    <property type="evidence" value="ECO:0007669"/>
    <property type="project" value="UniProtKB-KW"/>
</dbReference>
<dbReference type="InterPro" id="IPR023214">
    <property type="entry name" value="HAD_sf"/>
</dbReference>
<keyword evidence="5" id="KW-0460">Magnesium</keyword>
<dbReference type="SUPFAM" id="SSF56784">
    <property type="entry name" value="HAD-like"/>
    <property type="match status" value="1"/>
</dbReference>
<dbReference type="InterPro" id="IPR050365">
    <property type="entry name" value="TIM50"/>
</dbReference>
<dbReference type="GO" id="GO:0004722">
    <property type="term" value="F:protein serine/threonine phosphatase activity"/>
    <property type="evidence" value="ECO:0007669"/>
    <property type="project" value="UniProtKB-EC"/>
</dbReference>
<evidence type="ECO:0000256" key="6">
    <source>
        <dbReference type="ARBA" id="ARBA00022912"/>
    </source>
</evidence>
<feature type="region of interest" description="Disordered" evidence="9">
    <location>
        <begin position="48"/>
        <end position="87"/>
    </location>
</feature>
<feature type="compositionally biased region" description="Polar residues" evidence="9">
    <location>
        <begin position="181"/>
        <end position="190"/>
    </location>
</feature>
<dbReference type="CDD" id="cd07521">
    <property type="entry name" value="HAD_FCP1-like"/>
    <property type="match status" value="1"/>
</dbReference>
<evidence type="ECO:0000256" key="8">
    <source>
        <dbReference type="ARBA" id="ARBA00048336"/>
    </source>
</evidence>
<feature type="region of interest" description="Disordered" evidence="9">
    <location>
        <begin position="312"/>
        <end position="383"/>
    </location>
</feature>
<accession>A0ABD3M8W8</accession>
<dbReference type="InterPro" id="IPR004274">
    <property type="entry name" value="FCP1_dom"/>
</dbReference>
<name>A0ABD3M8W8_9STRA</name>
<dbReference type="Gene3D" id="3.40.50.1000">
    <property type="entry name" value="HAD superfamily/HAD-like"/>
    <property type="match status" value="1"/>
</dbReference>
<feature type="domain" description="FCP1 homology" evidence="10">
    <location>
        <begin position="411"/>
        <end position="569"/>
    </location>
</feature>
<evidence type="ECO:0000256" key="4">
    <source>
        <dbReference type="ARBA" id="ARBA00022801"/>
    </source>
</evidence>
<feature type="region of interest" description="Disordered" evidence="9">
    <location>
        <begin position="1"/>
        <end position="26"/>
    </location>
</feature>
<feature type="compositionally biased region" description="Polar residues" evidence="9">
    <location>
        <begin position="64"/>
        <end position="74"/>
    </location>
</feature>
<sequence length="601" mass="64494">MASSSSPPNDEGATTATTTTGMRSRHPVNLAIDISLANATNVKKALVTNRAHPPTHNNNTTTNGNSSSQYKNNPLTPPGYRGHADLRSPGAARTPMNATATASTSVWNFDTVDADDNNEVEVGGENNKGEGVRGEYAVALSAGGTSNTNSTSANNNNSNVAVEEPLSPLADFITQTDRHGNASTPRSAESITAARKLHPSGPKPILHVDAKTGSLVETKSETKDTLDDDDEEEEEDDHSEDALLKDNEGDVTTTTIHTSYDDPALMAAGATSAGGAAADGVGGEDACDTLLDSFRMMCCCLLPDDGGGANNINADGQNNGNGNNGAPNGGKARGMGDYSSTTTDKVGVRRGSTSKQPSTNSNNSSSTTTTTASHPIGYSTRGHDAPLLLEQDSALCNNPNNIKLLPELHVEDVGKKCLVLDLDETLVHSSFRAVAGADFVIPVQIEDVIHYVYVAKRPGVENFLLEMSKHYEIVVYTASLNKYADVLLDLLDPHRVIRTRLFRESCVFYEGNYVKDLCLLNRDLSQVIIIDNSPASYMFHPENAIDCSSFIDDVNDRELDQIGQFLKGVAMEKSVVDVRGMVTLWRHWPNVDLTKNHYRRI</sequence>
<evidence type="ECO:0000256" key="5">
    <source>
        <dbReference type="ARBA" id="ARBA00022842"/>
    </source>
</evidence>
<evidence type="ECO:0000313" key="12">
    <source>
        <dbReference type="Proteomes" id="UP001530293"/>
    </source>
</evidence>
<comment type="cofactor">
    <cofactor evidence="1">
        <name>Mg(2+)</name>
        <dbReference type="ChEBI" id="CHEBI:18420"/>
    </cofactor>
</comment>
<feature type="compositionally biased region" description="Acidic residues" evidence="9">
    <location>
        <begin position="226"/>
        <end position="239"/>
    </location>
</feature>
<dbReference type="InterPro" id="IPR036412">
    <property type="entry name" value="HAD-like_sf"/>
</dbReference>
<dbReference type="FunFam" id="3.40.50.1000:FF:000192">
    <property type="entry name" value="CTD small phosphatase-like protein"/>
    <property type="match status" value="1"/>
</dbReference>
<evidence type="ECO:0000256" key="9">
    <source>
        <dbReference type="SAM" id="MobiDB-lite"/>
    </source>
</evidence>
<evidence type="ECO:0000313" key="11">
    <source>
        <dbReference type="EMBL" id="KAL3756960.1"/>
    </source>
</evidence>
<feature type="compositionally biased region" description="Low complexity" evidence="9">
    <location>
        <begin position="353"/>
        <end position="371"/>
    </location>
</feature>
<keyword evidence="12" id="KW-1185">Reference proteome</keyword>
<evidence type="ECO:0000259" key="10">
    <source>
        <dbReference type="PROSITE" id="PS50969"/>
    </source>
</evidence>
<evidence type="ECO:0000256" key="1">
    <source>
        <dbReference type="ARBA" id="ARBA00001946"/>
    </source>
</evidence>
<comment type="catalytic activity">
    <reaction evidence="7">
        <text>O-phospho-L-seryl-[protein] + H2O = L-seryl-[protein] + phosphate</text>
        <dbReference type="Rhea" id="RHEA:20629"/>
        <dbReference type="Rhea" id="RHEA-COMP:9863"/>
        <dbReference type="Rhea" id="RHEA-COMP:11604"/>
        <dbReference type="ChEBI" id="CHEBI:15377"/>
        <dbReference type="ChEBI" id="CHEBI:29999"/>
        <dbReference type="ChEBI" id="CHEBI:43474"/>
        <dbReference type="ChEBI" id="CHEBI:83421"/>
        <dbReference type="EC" id="3.1.3.16"/>
    </reaction>
</comment>
<dbReference type="PANTHER" id="PTHR12210">
    <property type="entry name" value="DULLARD PROTEIN PHOSPHATASE"/>
    <property type="match status" value="1"/>
</dbReference>
<dbReference type="AlphaFoldDB" id="A0ABD3M8W8"/>
<dbReference type="EC" id="3.1.3.16" evidence="2"/>
<comment type="catalytic activity">
    <reaction evidence="8">
        <text>O-phospho-L-threonyl-[protein] + H2O = L-threonyl-[protein] + phosphate</text>
        <dbReference type="Rhea" id="RHEA:47004"/>
        <dbReference type="Rhea" id="RHEA-COMP:11060"/>
        <dbReference type="Rhea" id="RHEA-COMP:11605"/>
        <dbReference type="ChEBI" id="CHEBI:15377"/>
        <dbReference type="ChEBI" id="CHEBI:30013"/>
        <dbReference type="ChEBI" id="CHEBI:43474"/>
        <dbReference type="ChEBI" id="CHEBI:61977"/>
        <dbReference type="EC" id="3.1.3.16"/>
    </reaction>
</comment>
<dbReference type="InterPro" id="IPR011948">
    <property type="entry name" value="Dullard_phosphatase"/>
</dbReference>
<dbReference type="SMART" id="SM00577">
    <property type="entry name" value="CPDc"/>
    <property type="match status" value="1"/>
</dbReference>
<evidence type="ECO:0000256" key="3">
    <source>
        <dbReference type="ARBA" id="ARBA00022723"/>
    </source>
</evidence>
<keyword evidence="3" id="KW-0479">Metal-binding</keyword>
<dbReference type="EMBL" id="JALLBG020000283">
    <property type="protein sequence ID" value="KAL3756960.1"/>
    <property type="molecule type" value="Genomic_DNA"/>
</dbReference>
<dbReference type="Pfam" id="PF03031">
    <property type="entry name" value="NIF"/>
    <property type="match status" value="1"/>
</dbReference>
<reference evidence="11 12" key="1">
    <citation type="submission" date="2024-10" db="EMBL/GenBank/DDBJ databases">
        <title>Updated reference genomes for cyclostephanoid diatoms.</title>
        <authorList>
            <person name="Roberts W.R."/>
            <person name="Alverson A.J."/>
        </authorList>
    </citation>
    <scope>NUCLEOTIDE SEQUENCE [LARGE SCALE GENOMIC DNA]</scope>
    <source>
        <strain evidence="11 12">AJA232-27</strain>
    </source>
</reference>
<gene>
    <name evidence="11" type="ORF">ACHAWU_007339</name>
</gene>
<feature type="region of interest" description="Disordered" evidence="9">
    <location>
        <begin position="176"/>
        <end position="254"/>
    </location>
</feature>
<comment type="caution">
    <text evidence="11">The sequence shown here is derived from an EMBL/GenBank/DDBJ whole genome shotgun (WGS) entry which is preliminary data.</text>
</comment>
<evidence type="ECO:0000256" key="7">
    <source>
        <dbReference type="ARBA" id="ARBA00047761"/>
    </source>
</evidence>
<feature type="compositionally biased region" description="Low complexity" evidence="9">
    <location>
        <begin position="312"/>
        <end position="326"/>
    </location>
</feature>
<evidence type="ECO:0000256" key="2">
    <source>
        <dbReference type="ARBA" id="ARBA00013081"/>
    </source>
</evidence>
<keyword evidence="6" id="KW-0904">Protein phosphatase</keyword>
<dbReference type="Proteomes" id="UP001530293">
    <property type="component" value="Unassembled WGS sequence"/>
</dbReference>
<protein>
    <recommendedName>
        <fullName evidence="2">protein-serine/threonine phosphatase</fullName>
        <ecNumber evidence="2">3.1.3.16</ecNumber>
    </recommendedName>
</protein>
<organism evidence="11 12">
    <name type="scientific">Discostella pseudostelligera</name>
    <dbReference type="NCBI Taxonomy" id="259834"/>
    <lineage>
        <taxon>Eukaryota</taxon>
        <taxon>Sar</taxon>
        <taxon>Stramenopiles</taxon>
        <taxon>Ochrophyta</taxon>
        <taxon>Bacillariophyta</taxon>
        <taxon>Coscinodiscophyceae</taxon>
        <taxon>Thalassiosirophycidae</taxon>
        <taxon>Stephanodiscales</taxon>
        <taxon>Stephanodiscaceae</taxon>
        <taxon>Discostella</taxon>
    </lineage>
</organism>
<dbReference type="PROSITE" id="PS50969">
    <property type="entry name" value="FCP1"/>
    <property type="match status" value="1"/>
</dbReference>